<reference evidence="2 3" key="1">
    <citation type="submission" date="2018-09" db="EMBL/GenBank/DDBJ databases">
        <title>Genome Sequence of Paenibacillus lautus Strain E7593-69, Azo Dye-Degrading Bacteria, Isolated from Commercial Tattoo Inks.</title>
        <authorList>
            <person name="Nho S.W."/>
            <person name="Kim S.-J."/>
            <person name="Kweon O."/>
            <person name="Cerniglia C.E."/>
        </authorList>
    </citation>
    <scope>NUCLEOTIDE SEQUENCE [LARGE SCALE GENOMIC DNA]</scope>
    <source>
        <strain evidence="2 3">E7593-69</strain>
    </source>
</reference>
<dbReference type="KEGG" id="plw:D5F53_24445"/>
<keyword evidence="1" id="KW-1133">Transmembrane helix</keyword>
<protein>
    <submittedName>
        <fullName evidence="2">Uncharacterized protein</fullName>
    </submittedName>
</protein>
<keyword evidence="1" id="KW-0812">Transmembrane</keyword>
<evidence type="ECO:0000256" key="1">
    <source>
        <dbReference type="SAM" id="Phobius"/>
    </source>
</evidence>
<proteinExistence type="predicted"/>
<keyword evidence="1" id="KW-0472">Membrane</keyword>
<keyword evidence="3" id="KW-1185">Reference proteome</keyword>
<accession>A0A385TS44</accession>
<sequence length="98" mass="11596">MKKKRVIWFIVPLIVVCVGFVSYYIIQETTDVLVTEHVTVLEVKDEKIIVRNYSGEEEIAVDTTTKLLSNLIEENKDYYIHYHYNFFKKPTLKLIDPI</sequence>
<dbReference type="Proteomes" id="UP000266552">
    <property type="component" value="Chromosome"/>
</dbReference>
<dbReference type="EMBL" id="CP032412">
    <property type="protein sequence ID" value="AYB46251.1"/>
    <property type="molecule type" value="Genomic_DNA"/>
</dbReference>
<dbReference type="AlphaFoldDB" id="A0A385TS44"/>
<name>A0A385TS44_PAELA</name>
<dbReference type="RefSeq" id="WP_119849871.1">
    <property type="nucleotide sequence ID" value="NZ_CP032412.1"/>
</dbReference>
<feature type="transmembrane region" description="Helical" evidence="1">
    <location>
        <begin position="7"/>
        <end position="26"/>
    </location>
</feature>
<gene>
    <name evidence="2" type="ORF">D5F53_24445</name>
</gene>
<organism evidence="2 3">
    <name type="scientific">Paenibacillus lautus</name>
    <name type="common">Bacillus lautus</name>
    <dbReference type="NCBI Taxonomy" id="1401"/>
    <lineage>
        <taxon>Bacteria</taxon>
        <taxon>Bacillati</taxon>
        <taxon>Bacillota</taxon>
        <taxon>Bacilli</taxon>
        <taxon>Bacillales</taxon>
        <taxon>Paenibacillaceae</taxon>
        <taxon>Paenibacillus</taxon>
    </lineage>
</organism>
<evidence type="ECO:0000313" key="2">
    <source>
        <dbReference type="EMBL" id="AYB46251.1"/>
    </source>
</evidence>
<evidence type="ECO:0000313" key="3">
    <source>
        <dbReference type="Proteomes" id="UP000266552"/>
    </source>
</evidence>